<dbReference type="AlphaFoldDB" id="B6K5C9"/>
<accession>B6K5C9</accession>
<keyword evidence="3 8" id="KW-0813">Transport</keyword>
<feature type="transmembrane region" description="Helical" evidence="8">
    <location>
        <begin position="281"/>
        <end position="299"/>
    </location>
</feature>
<comment type="similarity">
    <text evidence="2 8">Belongs to the ATG22 family.</text>
</comment>
<feature type="transmembrane region" description="Helical" evidence="8">
    <location>
        <begin position="401"/>
        <end position="420"/>
    </location>
</feature>
<dbReference type="GO" id="GO:0032974">
    <property type="term" value="P:amino acid transmembrane export from vacuole"/>
    <property type="evidence" value="ECO:0000318"/>
    <property type="project" value="GO_Central"/>
</dbReference>
<dbReference type="OrthoDB" id="192733at2759"/>
<keyword evidence="5 8" id="KW-1133">Transmembrane helix</keyword>
<keyword evidence="6 8" id="KW-0072">Autophagy</keyword>
<dbReference type="SUPFAM" id="SSF103473">
    <property type="entry name" value="MFS general substrate transporter"/>
    <property type="match status" value="1"/>
</dbReference>
<dbReference type="VEuPathDB" id="FungiDB:SJAG_03899"/>
<feature type="transmembrane region" description="Helical" evidence="8">
    <location>
        <begin position="247"/>
        <end position="269"/>
    </location>
</feature>
<keyword evidence="11" id="KW-1185">Reference proteome</keyword>
<protein>
    <recommendedName>
        <fullName evidence="8">Autophagy-related protein</fullName>
    </recommendedName>
</protein>
<keyword evidence="7 8" id="KW-0472">Membrane</keyword>
<keyword evidence="4 8" id="KW-0812">Transmembrane</keyword>
<reference evidence="9 11" key="1">
    <citation type="journal article" date="2011" name="Science">
        <title>Comparative functional genomics of the fission yeasts.</title>
        <authorList>
            <person name="Rhind N."/>
            <person name="Chen Z."/>
            <person name="Yassour M."/>
            <person name="Thompson D.A."/>
            <person name="Haas B.J."/>
            <person name="Habib N."/>
            <person name="Wapinski I."/>
            <person name="Roy S."/>
            <person name="Lin M.F."/>
            <person name="Heiman D.I."/>
            <person name="Young S.K."/>
            <person name="Furuya K."/>
            <person name="Guo Y."/>
            <person name="Pidoux A."/>
            <person name="Chen H.M."/>
            <person name="Robbertse B."/>
            <person name="Goldberg J.M."/>
            <person name="Aoki K."/>
            <person name="Bayne E.H."/>
            <person name="Berlin A.M."/>
            <person name="Desjardins C.A."/>
            <person name="Dobbs E."/>
            <person name="Dukaj L."/>
            <person name="Fan L."/>
            <person name="FitzGerald M.G."/>
            <person name="French C."/>
            <person name="Gujja S."/>
            <person name="Hansen K."/>
            <person name="Keifenheim D."/>
            <person name="Levin J.Z."/>
            <person name="Mosher R.A."/>
            <person name="Mueller C.A."/>
            <person name="Pfiffner J."/>
            <person name="Priest M."/>
            <person name="Russ C."/>
            <person name="Smialowska A."/>
            <person name="Swoboda P."/>
            <person name="Sykes S.M."/>
            <person name="Vaughn M."/>
            <person name="Vengrova S."/>
            <person name="Yoder R."/>
            <person name="Zeng Q."/>
            <person name="Allshire R."/>
            <person name="Baulcombe D."/>
            <person name="Birren B.W."/>
            <person name="Brown W."/>
            <person name="Ekwall K."/>
            <person name="Kellis M."/>
            <person name="Leatherwood J."/>
            <person name="Levin H."/>
            <person name="Margalit H."/>
            <person name="Martienssen R."/>
            <person name="Nieduszynski C.A."/>
            <person name="Spatafora J.W."/>
            <person name="Friedman N."/>
            <person name="Dalgaard J.Z."/>
            <person name="Baumann P."/>
            <person name="Niki H."/>
            <person name="Regev A."/>
            <person name="Nusbaum C."/>
        </authorList>
    </citation>
    <scope>NUCLEOTIDE SEQUENCE [LARGE SCALE GENOMIC DNA]</scope>
    <source>
        <strain evidence="11">yFS275 / FY16936</strain>
    </source>
</reference>
<evidence type="ECO:0000256" key="2">
    <source>
        <dbReference type="ARBA" id="ARBA00006978"/>
    </source>
</evidence>
<dbReference type="InterPro" id="IPR024671">
    <property type="entry name" value="Atg22-like"/>
</dbReference>
<evidence type="ECO:0000313" key="9">
    <source>
        <dbReference type="EMBL" id="EEB08733.1"/>
    </source>
</evidence>
<dbReference type="InterPro" id="IPR050495">
    <property type="entry name" value="ATG22/LtaA_families"/>
</dbReference>
<dbReference type="GO" id="GO:0005774">
    <property type="term" value="C:vacuolar membrane"/>
    <property type="evidence" value="ECO:0007669"/>
    <property type="project" value="UniProtKB-SubCell"/>
</dbReference>
<dbReference type="HOGENOM" id="CLU_017518_1_0_1"/>
<dbReference type="Proteomes" id="UP000001744">
    <property type="component" value="Unassembled WGS sequence"/>
</dbReference>
<feature type="transmembrane region" description="Helical" evidence="8">
    <location>
        <begin position="371"/>
        <end position="389"/>
    </location>
</feature>
<dbReference type="PANTHER" id="PTHR23519">
    <property type="entry name" value="AUTOPHAGY-RELATED PROTEIN 22"/>
    <property type="match status" value="1"/>
</dbReference>
<evidence type="ECO:0000256" key="3">
    <source>
        <dbReference type="ARBA" id="ARBA00022448"/>
    </source>
</evidence>
<keyword evidence="8" id="KW-0029">Amino-acid transport</keyword>
<evidence type="ECO:0000256" key="4">
    <source>
        <dbReference type="ARBA" id="ARBA00022692"/>
    </source>
</evidence>
<feature type="transmembrane region" description="Helical" evidence="8">
    <location>
        <begin position="337"/>
        <end position="359"/>
    </location>
</feature>
<dbReference type="RefSeq" id="XP_002175026.1">
    <property type="nucleotide sequence ID" value="XM_002174990.2"/>
</dbReference>
<feature type="transmembrane region" description="Helical" evidence="8">
    <location>
        <begin position="92"/>
        <end position="113"/>
    </location>
</feature>
<dbReference type="PANTHER" id="PTHR23519:SF1">
    <property type="entry name" value="AUTOPHAGY-RELATED PROTEIN 22"/>
    <property type="match status" value="1"/>
</dbReference>
<evidence type="ECO:0000256" key="6">
    <source>
        <dbReference type="ARBA" id="ARBA00023006"/>
    </source>
</evidence>
<feature type="transmembrane region" description="Helical" evidence="8">
    <location>
        <begin position="125"/>
        <end position="144"/>
    </location>
</feature>
<dbReference type="GO" id="GO:0006914">
    <property type="term" value="P:autophagy"/>
    <property type="evidence" value="ECO:0007669"/>
    <property type="project" value="UniProtKB-KW"/>
</dbReference>
<evidence type="ECO:0000256" key="5">
    <source>
        <dbReference type="ARBA" id="ARBA00022989"/>
    </source>
</evidence>
<feature type="transmembrane region" description="Helical" evidence="8">
    <location>
        <begin position="504"/>
        <end position="523"/>
    </location>
</feature>
<dbReference type="eggNOG" id="ENOG502QR9I">
    <property type="taxonomic scope" value="Eukaryota"/>
</dbReference>
<evidence type="ECO:0000313" key="11">
    <source>
        <dbReference type="Proteomes" id="UP000001744"/>
    </source>
</evidence>
<comment type="function">
    <text evidence="8">Vacuolar effluxer which mediate the efflux of amino acids resulting from autophagic degradation. The release of autophagic amino acids allows the maintenance of protein synthesis and viability during nitrogen starvation.</text>
</comment>
<dbReference type="OMA" id="QQQWEMY"/>
<dbReference type="Gene3D" id="1.20.1250.20">
    <property type="entry name" value="MFS general substrate transporter like domains"/>
    <property type="match status" value="1"/>
</dbReference>
<dbReference type="Pfam" id="PF11700">
    <property type="entry name" value="ATG22"/>
    <property type="match status" value="1"/>
</dbReference>
<keyword evidence="8" id="KW-0926">Vacuole</keyword>
<name>B6K5C9_SCHJY</name>
<dbReference type="EMBL" id="KE651167">
    <property type="protein sequence ID" value="EEB08733.1"/>
    <property type="molecule type" value="Genomic_DNA"/>
</dbReference>
<dbReference type="InterPro" id="IPR036259">
    <property type="entry name" value="MFS_trans_sf"/>
</dbReference>
<evidence type="ECO:0000256" key="7">
    <source>
        <dbReference type="ARBA" id="ARBA00023136"/>
    </source>
</evidence>
<evidence type="ECO:0000256" key="1">
    <source>
        <dbReference type="ARBA" id="ARBA00004128"/>
    </source>
</evidence>
<dbReference type="GeneID" id="7050536"/>
<organism evidence="9 11">
    <name type="scientific">Schizosaccharomyces japonicus (strain yFS275 / FY16936)</name>
    <name type="common">Fission yeast</name>
    <dbReference type="NCBI Taxonomy" id="402676"/>
    <lineage>
        <taxon>Eukaryota</taxon>
        <taxon>Fungi</taxon>
        <taxon>Dikarya</taxon>
        <taxon>Ascomycota</taxon>
        <taxon>Taphrinomycotina</taxon>
        <taxon>Schizosaccharomycetes</taxon>
        <taxon>Schizosaccharomycetales</taxon>
        <taxon>Schizosaccharomycetaceae</taxon>
        <taxon>Schizosaccharomyces</taxon>
    </lineage>
</organism>
<comment type="subcellular location">
    <subcellularLocation>
        <location evidence="1 8">Vacuole membrane</location>
        <topology evidence="1 8">Multi-pass membrane protein</topology>
    </subcellularLocation>
</comment>
<dbReference type="JaponicusDB" id="SJAG_03899">
    <property type="gene designation" value="atg22"/>
</dbReference>
<gene>
    <name evidence="10" type="primary">atg22</name>
    <name evidence="9" type="ORF">SJAG_03899</name>
</gene>
<feature type="transmembrane region" description="Helical" evidence="8">
    <location>
        <begin position="473"/>
        <end position="498"/>
    </location>
</feature>
<proteinExistence type="inferred from homology"/>
<feature type="transmembrane region" description="Helical" evidence="8">
    <location>
        <begin position="432"/>
        <end position="452"/>
    </location>
</feature>
<evidence type="ECO:0000313" key="10">
    <source>
        <dbReference type="JaponicusDB" id="SJAG_03899"/>
    </source>
</evidence>
<sequence>MPANVRTPLLQSAGPLEPFITTAKHIFGWLAYGSGSGPQGVFSVGFLNPLLLMQNAHKHGVLESDLVTQCSVSPTEPCVVQLFGLSWVNTNSLVFVAGAISTFIQVLAMFTVGAISDYRDNRKKIVVLFTITGVISSLAIAMLPSHLYELHILLFIFADVSNVLCGSIYDSFLPILVRHSHNPDLHYLRRNDAGSILEEASSSSSEGDEECATDEEGPVLLENSVVLDAKHPEEHFHTALSTKLSSWAFCVYFSSTLIFQIVYVFLSYFNYFEKTLLRNGVLITAVWLLLSSIPLALFLKTPVEQTASRSFFSLLFGSWSESFQSLKHAMEIPAVRIFLFSRMFLVCALQTSLSAIVIYSRAYLGMSNFQLLITISSFTLLAIFGTLGFPTLTKSLNLSSLQTVILAAFVLPLAPLYGLIGDLPFTGPQIGFTSIADAYAVTIFLGFMVGGLHTYCRSIFSQLLPKGREARFFSLYAIVSQTGVCIGQVALAILSNVFEQLGPVYIFLTIILLSTLIGLLLLYRHNHFL</sequence>
<dbReference type="STRING" id="402676.B6K5C9"/>
<evidence type="ECO:0000256" key="8">
    <source>
        <dbReference type="RuleBase" id="RU363073"/>
    </source>
</evidence>